<evidence type="ECO:0000313" key="2">
    <source>
        <dbReference type="EMBL" id="MBB6479383.1"/>
    </source>
</evidence>
<gene>
    <name evidence="2" type="ORF">HNR50_001041</name>
</gene>
<dbReference type="GO" id="GO:0047371">
    <property type="term" value="F:butyrate-acetoacetate CoA-transferase activity"/>
    <property type="evidence" value="ECO:0007669"/>
    <property type="project" value="UniProtKB-EC"/>
</dbReference>
<dbReference type="Gene3D" id="3.40.1080.10">
    <property type="entry name" value="Glutaconate Coenzyme A-transferase"/>
    <property type="match status" value="1"/>
</dbReference>
<keyword evidence="3" id="KW-1185">Reference proteome</keyword>
<dbReference type="PANTHER" id="PTHR13707">
    <property type="entry name" value="KETOACID-COENZYME A TRANSFERASE"/>
    <property type="match status" value="1"/>
</dbReference>
<evidence type="ECO:0000313" key="3">
    <source>
        <dbReference type="Proteomes" id="UP000587760"/>
    </source>
</evidence>
<organism evidence="2 3">
    <name type="scientific">Spirochaeta isovalerica</name>
    <dbReference type="NCBI Taxonomy" id="150"/>
    <lineage>
        <taxon>Bacteria</taxon>
        <taxon>Pseudomonadati</taxon>
        <taxon>Spirochaetota</taxon>
        <taxon>Spirochaetia</taxon>
        <taxon>Spirochaetales</taxon>
        <taxon>Spirochaetaceae</taxon>
        <taxon>Spirochaeta</taxon>
    </lineage>
</organism>
<dbReference type="EC" id="2.8.3.8" evidence="2"/>
<comment type="caution">
    <text evidence="2">The sequence shown here is derived from an EMBL/GenBank/DDBJ whole genome shotgun (WGS) entry which is preliminary data.</text>
</comment>
<dbReference type="SMART" id="SM00882">
    <property type="entry name" value="CoA_trans"/>
    <property type="match status" value="1"/>
</dbReference>
<dbReference type="Pfam" id="PF01144">
    <property type="entry name" value="CoA_trans"/>
    <property type="match status" value="1"/>
</dbReference>
<dbReference type="SUPFAM" id="SSF100950">
    <property type="entry name" value="NagB/RpiA/CoA transferase-like"/>
    <property type="match status" value="1"/>
</dbReference>
<reference evidence="2 3" key="1">
    <citation type="submission" date="2020-08" db="EMBL/GenBank/DDBJ databases">
        <title>Genomic Encyclopedia of Type Strains, Phase IV (KMG-IV): sequencing the most valuable type-strain genomes for metagenomic binning, comparative biology and taxonomic classification.</title>
        <authorList>
            <person name="Goeker M."/>
        </authorList>
    </citation>
    <scope>NUCLEOTIDE SEQUENCE [LARGE SCALE GENOMIC DNA]</scope>
    <source>
        <strain evidence="2 3">DSM 2461</strain>
    </source>
</reference>
<sequence>MKEKPIITAEEAIAMIKDGDTLMVSGFMGVGTPAGLMKALGESGRKDLTLICSDNGLFLGDESAATGVAPNVLKKQFKKYIASHIGLNKETQRQMLSGEAEVELVPQGTLAERIRSGGTGLGGFLTPTGVGTAVQEGKQVINVEGKDYLLELPLKSDYTLIRAAKADKAGNLTYSASARNFAPLMAMAGETVIVEADEIVEIGTLDPETVVTPGIFVHYIVQRGEA</sequence>
<dbReference type="EMBL" id="JACHGJ010000002">
    <property type="protein sequence ID" value="MBB6479383.1"/>
    <property type="molecule type" value="Genomic_DNA"/>
</dbReference>
<dbReference type="AlphaFoldDB" id="A0A841R6B9"/>
<dbReference type="RefSeq" id="WP_184744580.1">
    <property type="nucleotide sequence ID" value="NZ_JACHGJ010000002.1"/>
</dbReference>
<dbReference type="InterPro" id="IPR012792">
    <property type="entry name" value="3-oxoacid_CoA-transf_A"/>
</dbReference>
<dbReference type="Proteomes" id="UP000587760">
    <property type="component" value="Unassembled WGS sequence"/>
</dbReference>
<proteinExistence type="predicted"/>
<evidence type="ECO:0000256" key="1">
    <source>
        <dbReference type="ARBA" id="ARBA00022679"/>
    </source>
</evidence>
<dbReference type="GO" id="GO:0008775">
    <property type="term" value="F:acetate CoA-transferase activity"/>
    <property type="evidence" value="ECO:0007669"/>
    <property type="project" value="UniProtKB-EC"/>
</dbReference>
<keyword evidence="1 2" id="KW-0808">Transferase</keyword>
<dbReference type="InterPro" id="IPR004165">
    <property type="entry name" value="CoA_trans_fam_I"/>
</dbReference>
<dbReference type="PANTHER" id="PTHR13707:SF60">
    <property type="entry name" value="ACETATE COA-TRANSFERASE SUBUNIT ALPHA"/>
    <property type="match status" value="1"/>
</dbReference>
<protein>
    <submittedName>
        <fullName evidence="2">Acetate CoA/acetoacetate CoA-transferase alpha subunit</fullName>
        <ecNumber evidence="2">2.8.3.8</ecNumber>
        <ecNumber evidence="2">2.8.3.9</ecNumber>
    </submittedName>
</protein>
<dbReference type="NCBIfam" id="TIGR02429">
    <property type="entry name" value="pcaI_scoA_fam"/>
    <property type="match status" value="1"/>
</dbReference>
<dbReference type="EC" id="2.8.3.9" evidence="2"/>
<accession>A0A841R6B9</accession>
<name>A0A841R6B9_9SPIO</name>
<dbReference type="InterPro" id="IPR037171">
    <property type="entry name" value="NagB/RpiA_transferase-like"/>
</dbReference>